<accession>A0A4Q0YP56</accession>
<dbReference type="InterPro" id="IPR000182">
    <property type="entry name" value="GNAT_dom"/>
</dbReference>
<dbReference type="RefSeq" id="WP_129122636.1">
    <property type="nucleotide sequence ID" value="NZ_PEIB01000015.1"/>
</dbReference>
<dbReference type="PROSITE" id="PS51186">
    <property type="entry name" value="GNAT"/>
    <property type="match status" value="1"/>
</dbReference>
<dbReference type="CDD" id="cd04301">
    <property type="entry name" value="NAT_SF"/>
    <property type="match status" value="1"/>
</dbReference>
<sequence length="178" mass="20682">MLKKQWTSANLMFSEFEKSEADLAKSLFDQNREMVDVDPTFREWPLGEYDELISKSHEEKTPLTKEGFYLRKISTKDNVPIGYVQIEVNAPKPGVFFIPMLSIVPEYQGKNVGREVVESVIDTVTQYAEFTHVALNVYAENMAAFRFWYQQGFTQIKGFFPEFELGKKYHCLLLEKAL</sequence>
<evidence type="ECO:0000313" key="3">
    <source>
        <dbReference type="Proteomes" id="UP000290287"/>
    </source>
</evidence>
<keyword evidence="3" id="KW-1185">Reference proteome</keyword>
<evidence type="ECO:0000313" key="2">
    <source>
        <dbReference type="EMBL" id="RXJ72790.1"/>
    </source>
</evidence>
<dbReference type="Gene3D" id="3.40.630.30">
    <property type="match status" value="1"/>
</dbReference>
<name>A0A4Q0YP56_9GAMM</name>
<dbReference type="GO" id="GO:0016747">
    <property type="term" value="F:acyltransferase activity, transferring groups other than amino-acyl groups"/>
    <property type="evidence" value="ECO:0007669"/>
    <property type="project" value="InterPro"/>
</dbReference>
<gene>
    <name evidence="2" type="ORF">CS022_13060</name>
</gene>
<evidence type="ECO:0000259" key="1">
    <source>
        <dbReference type="PROSITE" id="PS51186"/>
    </source>
</evidence>
<dbReference type="SUPFAM" id="SSF55729">
    <property type="entry name" value="Acyl-CoA N-acyltransferases (Nat)"/>
    <property type="match status" value="1"/>
</dbReference>
<dbReference type="Proteomes" id="UP000290287">
    <property type="component" value="Unassembled WGS sequence"/>
</dbReference>
<proteinExistence type="predicted"/>
<feature type="domain" description="N-acetyltransferase" evidence="1">
    <location>
        <begin position="11"/>
        <end position="178"/>
    </location>
</feature>
<dbReference type="Pfam" id="PF00583">
    <property type="entry name" value="Acetyltransf_1"/>
    <property type="match status" value="1"/>
</dbReference>
<dbReference type="InterPro" id="IPR016181">
    <property type="entry name" value="Acyl_CoA_acyltransferase"/>
</dbReference>
<keyword evidence="2" id="KW-0808">Transferase</keyword>
<organism evidence="2 3">
    <name type="scientific">Veronia nyctiphanis</name>
    <dbReference type="NCBI Taxonomy" id="1278244"/>
    <lineage>
        <taxon>Bacteria</taxon>
        <taxon>Pseudomonadati</taxon>
        <taxon>Pseudomonadota</taxon>
        <taxon>Gammaproteobacteria</taxon>
        <taxon>Vibrionales</taxon>
        <taxon>Vibrionaceae</taxon>
        <taxon>Veronia</taxon>
    </lineage>
</organism>
<dbReference type="AlphaFoldDB" id="A0A4Q0YP56"/>
<dbReference type="OrthoDB" id="9789605at2"/>
<dbReference type="EMBL" id="PEIB01000015">
    <property type="protein sequence ID" value="RXJ72790.1"/>
    <property type="molecule type" value="Genomic_DNA"/>
</dbReference>
<reference evidence="2 3" key="1">
    <citation type="submission" date="2017-10" db="EMBL/GenBank/DDBJ databases">
        <title>Nyctiphanis sp. nov., isolated from the stomach of the euphausiid Nyctiphanes simplex (Hansen, 1911) in the Gulf of California.</title>
        <authorList>
            <person name="Gomez-Gil B."/>
            <person name="Aguilar-Mendez M."/>
            <person name="Lopez-Cortes A."/>
            <person name="Gomez-Gutierrez J."/>
            <person name="Roque A."/>
            <person name="Lang E."/>
            <person name="Gonzalez-Castillo A."/>
        </authorList>
    </citation>
    <scope>NUCLEOTIDE SEQUENCE [LARGE SCALE GENOMIC DNA]</scope>
    <source>
        <strain evidence="2 3">CAIM 600</strain>
    </source>
</reference>
<comment type="caution">
    <text evidence="2">The sequence shown here is derived from an EMBL/GenBank/DDBJ whole genome shotgun (WGS) entry which is preliminary data.</text>
</comment>
<protein>
    <submittedName>
        <fullName evidence="2">Spermidine acetyltransferase</fullName>
    </submittedName>
</protein>